<evidence type="ECO:0008006" key="3">
    <source>
        <dbReference type="Google" id="ProtNLM"/>
    </source>
</evidence>
<accession>A0AAJ1TDG5</accession>
<dbReference type="Proteomes" id="UP001238450">
    <property type="component" value="Unassembled WGS sequence"/>
</dbReference>
<evidence type="ECO:0000313" key="2">
    <source>
        <dbReference type="Proteomes" id="UP001238450"/>
    </source>
</evidence>
<organism evidence="1 2">
    <name type="scientific">Croceifilum oryzae</name>
    <dbReference type="NCBI Taxonomy" id="1553429"/>
    <lineage>
        <taxon>Bacteria</taxon>
        <taxon>Bacillati</taxon>
        <taxon>Bacillota</taxon>
        <taxon>Bacilli</taxon>
        <taxon>Bacillales</taxon>
        <taxon>Thermoactinomycetaceae</taxon>
        <taxon>Croceifilum</taxon>
    </lineage>
</organism>
<proteinExistence type="predicted"/>
<name>A0AAJ1TDG5_9BACL</name>
<keyword evidence="2" id="KW-1185">Reference proteome</keyword>
<comment type="caution">
    <text evidence="1">The sequence shown here is derived from an EMBL/GenBank/DDBJ whole genome shotgun (WGS) entry which is preliminary data.</text>
</comment>
<protein>
    <recommendedName>
        <fullName evidence="3">Group-specific protein</fullName>
    </recommendedName>
</protein>
<sequence length="181" mass="19686">MDINETNNVELSPPWVTYFNEIKYSVGADPGVTVGPLIPVGDVYLIIVTVSGNEKAKAIATLLNPTITFGNVEAFVVVINTDGEQVFPLPCPLNAFLVASIVQTALTGNEFFQKVVVQPQLPNQPNAVYPVFKPEVIQFFNDDISNLCNNFTGVAANVFQDVLRNEICEVSILFSTSCDEA</sequence>
<gene>
    <name evidence="1" type="ORF">J2Z48_000671</name>
</gene>
<dbReference type="EMBL" id="JAUSUV010000003">
    <property type="protein sequence ID" value="MDQ0416504.1"/>
    <property type="molecule type" value="Genomic_DNA"/>
</dbReference>
<reference evidence="1 2" key="1">
    <citation type="submission" date="2023-07" db="EMBL/GenBank/DDBJ databases">
        <title>Genomic Encyclopedia of Type Strains, Phase IV (KMG-IV): sequencing the most valuable type-strain genomes for metagenomic binning, comparative biology and taxonomic classification.</title>
        <authorList>
            <person name="Goeker M."/>
        </authorList>
    </citation>
    <scope>NUCLEOTIDE SEQUENCE [LARGE SCALE GENOMIC DNA]</scope>
    <source>
        <strain evidence="1 2">DSM 46876</strain>
    </source>
</reference>
<evidence type="ECO:0000313" key="1">
    <source>
        <dbReference type="EMBL" id="MDQ0416504.1"/>
    </source>
</evidence>
<dbReference type="AlphaFoldDB" id="A0AAJ1TDG5"/>